<sequence>MENVYLFLGLVVPFLSLFGLIFSCVVFFKFDKVKGWFNKRAGTEIVSSFSFRTLRTLILTMVLGYVMFLVYMLTSILILGESATEGQLLWYGVVFAVLTLAYPVWRIVQRFLQYGRSADKKADMWRIIYDVIMNITFLFGGIMLMVVVSFVAVILSLTKWSGFVPGRLRELSGVEVVPESKNYYIVGAVLGVVAVISQWVGDGGQTFIGWLVGISALAIILYAWYQIRNTPKEDRKQITWQWGYMILTTYAVFTITWILIFVALALLVLYIILMATGHAGSGKDKYKVTCDNLTDDVINGRGVCSITNSRCTARDSGSCPYK</sequence>
<keyword evidence="1" id="KW-0812">Transmembrane</keyword>
<keyword evidence="1" id="KW-1133">Transmembrane helix</keyword>
<keyword evidence="3" id="KW-1185">Reference proteome</keyword>
<evidence type="ECO:0000256" key="1">
    <source>
        <dbReference type="SAM" id="Phobius"/>
    </source>
</evidence>
<dbReference type="eggNOG" id="ENOG503023K">
    <property type="taxonomic scope" value="Bacteria"/>
</dbReference>
<reference evidence="3" key="1">
    <citation type="submission" date="2016-11" db="EMBL/GenBank/DDBJ databases">
        <authorList>
            <person name="Varghese N."/>
            <person name="Submissions S."/>
        </authorList>
    </citation>
    <scope>NUCLEOTIDE SEQUENCE [LARGE SCALE GENOMIC DNA]</scope>
    <source>
        <strain evidence="3">DSM 26884</strain>
    </source>
</reference>
<dbReference type="EMBL" id="FQZN01000010">
    <property type="protein sequence ID" value="SHI90330.1"/>
    <property type="molecule type" value="Genomic_DNA"/>
</dbReference>
<feature type="transmembrane region" description="Helical" evidence="1">
    <location>
        <begin position="245"/>
        <end position="273"/>
    </location>
</feature>
<dbReference type="Proteomes" id="UP000184192">
    <property type="component" value="Unassembled WGS sequence"/>
</dbReference>
<dbReference type="RefSeq" id="WP_025831652.1">
    <property type="nucleotide sequence ID" value="NZ_CAJKGR010000005.1"/>
</dbReference>
<feature type="transmembrane region" description="Helical" evidence="1">
    <location>
        <begin position="57"/>
        <end position="78"/>
    </location>
</feature>
<organism evidence="2 3">
    <name type="scientific">Bacteroides stercorirosoris</name>
    <dbReference type="NCBI Taxonomy" id="871324"/>
    <lineage>
        <taxon>Bacteria</taxon>
        <taxon>Pseudomonadati</taxon>
        <taxon>Bacteroidota</taxon>
        <taxon>Bacteroidia</taxon>
        <taxon>Bacteroidales</taxon>
        <taxon>Bacteroidaceae</taxon>
        <taxon>Bacteroides</taxon>
    </lineage>
</organism>
<evidence type="ECO:0000313" key="3">
    <source>
        <dbReference type="Proteomes" id="UP000184192"/>
    </source>
</evidence>
<evidence type="ECO:0000313" key="2">
    <source>
        <dbReference type="EMBL" id="SHI90330.1"/>
    </source>
</evidence>
<dbReference type="AlphaFoldDB" id="A0A1M6EY34"/>
<accession>A0A1M6EY34</accession>
<keyword evidence="1" id="KW-0472">Membrane</keyword>
<feature type="transmembrane region" description="Helical" evidence="1">
    <location>
        <begin position="128"/>
        <end position="155"/>
    </location>
</feature>
<feature type="transmembrane region" description="Helical" evidence="1">
    <location>
        <begin position="183"/>
        <end position="200"/>
    </location>
</feature>
<feature type="transmembrane region" description="Helical" evidence="1">
    <location>
        <begin position="90"/>
        <end position="108"/>
    </location>
</feature>
<feature type="transmembrane region" description="Helical" evidence="1">
    <location>
        <begin position="6"/>
        <end position="30"/>
    </location>
</feature>
<name>A0A1M6EY34_9BACE</name>
<proteinExistence type="predicted"/>
<gene>
    <name evidence="2" type="ORF">SAMN05444350_110132</name>
</gene>
<protein>
    <submittedName>
        <fullName evidence="2">Uncharacterized protein</fullName>
    </submittedName>
</protein>
<feature type="transmembrane region" description="Helical" evidence="1">
    <location>
        <begin position="207"/>
        <end position="225"/>
    </location>
</feature>
<dbReference type="GeneID" id="92712086"/>